<gene>
    <name evidence="2" type="ORF">NZK81_18240</name>
</gene>
<evidence type="ECO:0000313" key="3">
    <source>
        <dbReference type="Proteomes" id="UP001165583"/>
    </source>
</evidence>
<name>A0ABT2I9N2_9SPHN</name>
<evidence type="ECO:0000256" key="1">
    <source>
        <dbReference type="SAM" id="SignalP"/>
    </source>
</evidence>
<feature type="chain" id="PRO_5045996084" evidence="1">
    <location>
        <begin position="32"/>
        <end position="250"/>
    </location>
</feature>
<protein>
    <submittedName>
        <fullName evidence="2">Uncharacterized protein</fullName>
    </submittedName>
</protein>
<reference evidence="2" key="1">
    <citation type="submission" date="2022-09" db="EMBL/GenBank/DDBJ databases">
        <title>Novosphingobium sp. Nov., a polycyclic aromatic hydrocarbon-degrading bacterium isolated form mangrove sediments in HongKong.</title>
        <authorList>
            <person name="Hu Z."/>
        </authorList>
    </citation>
    <scope>NUCLEOTIDE SEQUENCE</scope>
    <source>
        <strain evidence="2">HK4-1</strain>
    </source>
</reference>
<proteinExistence type="predicted"/>
<feature type="signal peptide" evidence="1">
    <location>
        <begin position="1"/>
        <end position="31"/>
    </location>
</feature>
<evidence type="ECO:0000313" key="2">
    <source>
        <dbReference type="EMBL" id="MCT2401496.1"/>
    </source>
</evidence>
<sequence length="250" mass="25988">MPTFWDRTPKRRAAAALAAVLALAAPLAAKAGIVVASSGPSAASFPVGTKLPDDSKITLQTADSVTILDSRGTHVLKGAGTFTVGARGGPTRASTFAVLTRERSAQRVRTGAVRGSGPDGKPLSPNLWYVDASRSGTACVIDPTMVRLWRPDIEDEGRYLITSGADNGEKALVTFAPGSMVAAWDPQKTPVSDGATFTIAKEGSAQKGTVAFALLERKTYEPEDLAAALIAHGCQAQLELLSQSLALPSD</sequence>
<organism evidence="2 3">
    <name type="scientific">Novosphingobium mangrovi</name>
    <name type="common">ex Huang et al. 2023</name>
    <dbReference type="NCBI Taxonomy" id="2976432"/>
    <lineage>
        <taxon>Bacteria</taxon>
        <taxon>Pseudomonadati</taxon>
        <taxon>Pseudomonadota</taxon>
        <taxon>Alphaproteobacteria</taxon>
        <taxon>Sphingomonadales</taxon>
        <taxon>Sphingomonadaceae</taxon>
        <taxon>Novosphingobium</taxon>
    </lineage>
</organism>
<accession>A0ABT2I9N2</accession>
<comment type="caution">
    <text evidence="2">The sequence shown here is derived from an EMBL/GenBank/DDBJ whole genome shotgun (WGS) entry which is preliminary data.</text>
</comment>
<dbReference type="Proteomes" id="UP001165583">
    <property type="component" value="Unassembled WGS sequence"/>
</dbReference>
<keyword evidence="1" id="KW-0732">Signal</keyword>
<keyword evidence="3" id="KW-1185">Reference proteome</keyword>
<dbReference type="EMBL" id="JANZXA010000015">
    <property type="protein sequence ID" value="MCT2401496.1"/>
    <property type="molecule type" value="Genomic_DNA"/>
</dbReference>
<dbReference type="RefSeq" id="WP_260047522.1">
    <property type="nucleotide sequence ID" value="NZ_JANZXA010000015.1"/>
</dbReference>